<proteinExistence type="predicted"/>
<dbReference type="PANTHER" id="PTHR42678:SF34">
    <property type="entry name" value="OS04G0183300 PROTEIN"/>
    <property type="match status" value="1"/>
</dbReference>
<dbReference type="Proteomes" id="UP001321749">
    <property type="component" value="Unassembled WGS sequence"/>
</dbReference>
<sequence>MAEGYVRSLFHSIPFVVKASIWTALSFSVPTTAGTYAVKDVVVCENAYVVQVLIDAGMIMLGKANLLTPGGFSFGSIVAVAAGIVPVFLGIETDGSILVPSDRTNLYSLKLTTGKASTYGILGYTPFIDTLKPMTRSPEDVATLLDFLTPMEGYLHREFLTRSVASLRIGFLDPAVWAPTADAVRPDAGFTNQLNNEVSAAIDAIEKAGAHVTRNAVLRRFSSEDNKMINNFASIDYAVEFGILKDAVKVYLPDNTYKQYAETLQRNNKELGINKVLREHNLHALMSIPLGRSATIATIAGYHVGTVPLGYARFNGVAYGMCIIAPANAEPLVLRIMSAWEAIMPKRLPPPPLLQNDGSHEKYALMPRRFFCILTGS</sequence>
<keyword evidence="3" id="KW-1185">Reference proteome</keyword>
<evidence type="ECO:0000313" key="3">
    <source>
        <dbReference type="Proteomes" id="UP001321749"/>
    </source>
</evidence>
<evidence type="ECO:0000313" key="2">
    <source>
        <dbReference type="EMBL" id="KAK4456729.1"/>
    </source>
</evidence>
<evidence type="ECO:0000259" key="1">
    <source>
        <dbReference type="Pfam" id="PF01425"/>
    </source>
</evidence>
<reference evidence="2" key="1">
    <citation type="journal article" date="2023" name="Mol. Phylogenet. Evol.">
        <title>Genome-scale phylogeny and comparative genomics of the fungal order Sordariales.</title>
        <authorList>
            <person name="Hensen N."/>
            <person name="Bonometti L."/>
            <person name="Westerberg I."/>
            <person name="Brannstrom I.O."/>
            <person name="Guillou S."/>
            <person name="Cros-Aarteil S."/>
            <person name="Calhoun S."/>
            <person name="Haridas S."/>
            <person name="Kuo A."/>
            <person name="Mondo S."/>
            <person name="Pangilinan J."/>
            <person name="Riley R."/>
            <person name="LaButti K."/>
            <person name="Andreopoulos B."/>
            <person name="Lipzen A."/>
            <person name="Chen C."/>
            <person name="Yan M."/>
            <person name="Daum C."/>
            <person name="Ng V."/>
            <person name="Clum A."/>
            <person name="Steindorff A."/>
            <person name="Ohm R.A."/>
            <person name="Martin F."/>
            <person name="Silar P."/>
            <person name="Natvig D.O."/>
            <person name="Lalanne C."/>
            <person name="Gautier V."/>
            <person name="Ament-Velasquez S.L."/>
            <person name="Kruys A."/>
            <person name="Hutchinson M.I."/>
            <person name="Powell A.J."/>
            <person name="Barry K."/>
            <person name="Miller A.N."/>
            <person name="Grigoriev I.V."/>
            <person name="Debuchy R."/>
            <person name="Gladieux P."/>
            <person name="Hiltunen Thoren M."/>
            <person name="Johannesson H."/>
        </authorList>
    </citation>
    <scope>NUCLEOTIDE SEQUENCE</scope>
    <source>
        <strain evidence="2">PSN324</strain>
    </source>
</reference>
<dbReference type="Gene3D" id="3.90.1300.10">
    <property type="entry name" value="Amidase signature (AS) domain"/>
    <property type="match status" value="1"/>
</dbReference>
<feature type="domain" description="Amidase" evidence="1">
    <location>
        <begin position="67"/>
        <end position="233"/>
    </location>
</feature>
<name>A0AAV9H9X7_9PEZI</name>
<reference evidence="2" key="2">
    <citation type="submission" date="2023-06" db="EMBL/GenBank/DDBJ databases">
        <authorList>
            <consortium name="Lawrence Berkeley National Laboratory"/>
            <person name="Mondo S.J."/>
            <person name="Hensen N."/>
            <person name="Bonometti L."/>
            <person name="Westerberg I."/>
            <person name="Brannstrom I.O."/>
            <person name="Guillou S."/>
            <person name="Cros-Aarteil S."/>
            <person name="Calhoun S."/>
            <person name="Haridas S."/>
            <person name="Kuo A."/>
            <person name="Pangilinan J."/>
            <person name="Riley R."/>
            <person name="Labutti K."/>
            <person name="Andreopoulos B."/>
            <person name="Lipzen A."/>
            <person name="Chen C."/>
            <person name="Yanf M."/>
            <person name="Daum C."/>
            <person name="Ng V."/>
            <person name="Clum A."/>
            <person name="Steindorff A."/>
            <person name="Ohm R."/>
            <person name="Martin F."/>
            <person name="Silar P."/>
            <person name="Natvig D."/>
            <person name="Lalanne C."/>
            <person name="Gautier V."/>
            <person name="Ament-Velasquez S.L."/>
            <person name="Kruys A."/>
            <person name="Hutchinson M.I."/>
            <person name="Powell A.J."/>
            <person name="Barry K."/>
            <person name="Miller A.N."/>
            <person name="Grigoriev I.V."/>
            <person name="Debuchy R."/>
            <person name="Gladieux P."/>
            <person name="Thoren M.H."/>
            <person name="Johannesson H."/>
        </authorList>
    </citation>
    <scope>NUCLEOTIDE SEQUENCE</scope>
    <source>
        <strain evidence="2">PSN324</strain>
    </source>
</reference>
<comment type="caution">
    <text evidence="2">The sequence shown here is derived from an EMBL/GenBank/DDBJ whole genome shotgun (WGS) entry which is preliminary data.</text>
</comment>
<protein>
    <submittedName>
        <fullName evidence="2">Amidase signature domain-containing protein</fullName>
    </submittedName>
</protein>
<gene>
    <name evidence="2" type="ORF">QBC42DRAFT_309899</name>
</gene>
<organism evidence="2 3">
    <name type="scientific">Cladorrhinum samala</name>
    <dbReference type="NCBI Taxonomy" id="585594"/>
    <lineage>
        <taxon>Eukaryota</taxon>
        <taxon>Fungi</taxon>
        <taxon>Dikarya</taxon>
        <taxon>Ascomycota</taxon>
        <taxon>Pezizomycotina</taxon>
        <taxon>Sordariomycetes</taxon>
        <taxon>Sordariomycetidae</taxon>
        <taxon>Sordariales</taxon>
        <taxon>Podosporaceae</taxon>
        <taxon>Cladorrhinum</taxon>
    </lineage>
</organism>
<dbReference type="EMBL" id="MU865172">
    <property type="protein sequence ID" value="KAK4456729.1"/>
    <property type="molecule type" value="Genomic_DNA"/>
</dbReference>
<dbReference type="Pfam" id="PF01425">
    <property type="entry name" value="Amidase"/>
    <property type="match status" value="1"/>
</dbReference>
<dbReference type="InterPro" id="IPR036928">
    <property type="entry name" value="AS_sf"/>
</dbReference>
<dbReference type="AlphaFoldDB" id="A0AAV9H9X7"/>
<accession>A0AAV9H9X7</accession>
<dbReference type="PANTHER" id="PTHR42678">
    <property type="entry name" value="AMIDASE"/>
    <property type="match status" value="1"/>
</dbReference>
<dbReference type="InterPro" id="IPR023631">
    <property type="entry name" value="Amidase_dom"/>
</dbReference>
<dbReference type="SUPFAM" id="SSF75304">
    <property type="entry name" value="Amidase signature (AS) enzymes"/>
    <property type="match status" value="1"/>
</dbReference>